<dbReference type="PROSITE" id="PS51918">
    <property type="entry name" value="RADICAL_SAM"/>
    <property type="match status" value="1"/>
</dbReference>
<keyword evidence="3" id="KW-0408">Iron</keyword>
<evidence type="ECO:0000256" key="2">
    <source>
        <dbReference type="ARBA" id="ARBA00022723"/>
    </source>
</evidence>
<gene>
    <name evidence="7" type="ORF">OZZ17_08935</name>
</gene>
<dbReference type="InterPro" id="IPR007197">
    <property type="entry name" value="rSAM"/>
</dbReference>
<dbReference type="GO" id="GO:0016491">
    <property type="term" value="F:oxidoreductase activity"/>
    <property type="evidence" value="ECO:0007669"/>
    <property type="project" value="InterPro"/>
</dbReference>
<dbReference type="SFLD" id="SFLDS00029">
    <property type="entry name" value="Radical_SAM"/>
    <property type="match status" value="1"/>
</dbReference>
<keyword evidence="1" id="KW-0949">S-adenosyl-L-methionine</keyword>
<organism evidence="7 8">
    <name type="scientific">Mediterraneibacter gnavus</name>
    <name type="common">Ruminococcus gnavus</name>
    <dbReference type="NCBI Taxonomy" id="33038"/>
    <lineage>
        <taxon>Bacteria</taxon>
        <taxon>Bacillati</taxon>
        <taxon>Bacillota</taxon>
        <taxon>Clostridia</taxon>
        <taxon>Lachnospirales</taxon>
        <taxon>Lachnospiraceae</taxon>
        <taxon>Mediterraneibacter</taxon>
    </lineage>
</organism>
<dbReference type="Gene3D" id="3.20.20.70">
    <property type="entry name" value="Aldolase class I"/>
    <property type="match status" value="1"/>
</dbReference>
<reference evidence="7" key="1">
    <citation type="submission" date="2022-11" db="EMBL/GenBank/DDBJ databases">
        <title>Temperate bacteriophages infecting mucin-degrading bacterium Ruminococcus gnavus from the human gut.</title>
        <authorList>
            <person name="Buttimer C."/>
        </authorList>
    </citation>
    <scope>NUCLEOTIDE SEQUENCE</scope>
    <source>
        <strain evidence="7">CCUG 49994</strain>
    </source>
</reference>
<dbReference type="SFLD" id="SFLDG01386">
    <property type="entry name" value="main_SPASM_domain-containing"/>
    <property type="match status" value="1"/>
</dbReference>
<feature type="domain" description="Radical SAM core" evidence="6">
    <location>
        <begin position="75"/>
        <end position="314"/>
    </location>
</feature>
<dbReference type="PANTHER" id="PTHR43273">
    <property type="entry name" value="ANAEROBIC SULFATASE-MATURATING ENZYME HOMOLOG ASLB-RELATED"/>
    <property type="match status" value="1"/>
</dbReference>
<dbReference type="Proteomes" id="UP001079535">
    <property type="component" value="Unassembled WGS sequence"/>
</dbReference>
<evidence type="ECO:0000256" key="4">
    <source>
        <dbReference type="ARBA" id="ARBA00023014"/>
    </source>
</evidence>
<keyword evidence="2" id="KW-0479">Metal-binding</keyword>
<evidence type="ECO:0000259" key="6">
    <source>
        <dbReference type="PROSITE" id="PS51918"/>
    </source>
</evidence>
<proteinExistence type="inferred from homology"/>
<dbReference type="SUPFAM" id="SSF102114">
    <property type="entry name" value="Radical SAM enzymes"/>
    <property type="match status" value="1"/>
</dbReference>
<comment type="similarity">
    <text evidence="5">Belongs to the radical SAM superfamily. Anaerobic sulfatase-maturating enzyme family.</text>
</comment>
<dbReference type="Pfam" id="PF04055">
    <property type="entry name" value="Radical_SAM"/>
    <property type="match status" value="1"/>
</dbReference>
<dbReference type="AlphaFoldDB" id="A0A9Q4EZ60"/>
<dbReference type="RefSeq" id="WP_268803573.1">
    <property type="nucleotide sequence ID" value="NZ_JAPRAY010000011.1"/>
</dbReference>
<keyword evidence="4" id="KW-0411">Iron-sulfur</keyword>
<evidence type="ECO:0000313" key="7">
    <source>
        <dbReference type="EMBL" id="MCZ0667671.1"/>
    </source>
</evidence>
<dbReference type="CDD" id="cd01335">
    <property type="entry name" value="Radical_SAM"/>
    <property type="match status" value="1"/>
</dbReference>
<sequence length="485" mass="57294">MNNVFKFESLDGVPYIFDNNNGIIYEDLTSSNSDNTRIKEYNEMYLQNLRKSLAVFENLNLHDITVDEIANYYEESGFTELIFKMTDACNMRCKYCIYSEHYPDTLTYGNDYISTEIVMKAIDEYMGYIIKLKKNIPDKVPFIAFYGGEPLMAFEVIKEAINYVEEKYSDLNTQYTITTNGILLKNKEICNYLKSKNVIICLSFDGYKENHDRNRILSSNQPSYDQLISIITDNFQEYENIYSLCCIDTRTDLVKLYDFYKQNDRMSGGIIPHVLRFSFIFNQGSDYYNQFTKEEKEKFNYQLNLLREKYVSMAVKEERDWILDLLIGQEFIRLIDRVKFSSGIQFYRKGGCCVPGEKIYVYQDGRYGICEKVCCENIDLGNVYTGLDLNKIVKQMKNYDETVYKKCKDCPVSNICDLCFVNLNSSGELNLEENFCEKRKKYFESMFRLIIYIEKENPGYWERMINKQSKNNLSYIVKLQNLLRR</sequence>
<dbReference type="SFLD" id="SFLDG01384">
    <property type="entry name" value="thioether_bond_formation_requi"/>
    <property type="match status" value="1"/>
</dbReference>
<evidence type="ECO:0000256" key="1">
    <source>
        <dbReference type="ARBA" id="ARBA00022691"/>
    </source>
</evidence>
<evidence type="ECO:0000256" key="3">
    <source>
        <dbReference type="ARBA" id="ARBA00023004"/>
    </source>
</evidence>
<dbReference type="InterPro" id="IPR013785">
    <property type="entry name" value="Aldolase_TIM"/>
</dbReference>
<protein>
    <submittedName>
        <fullName evidence="7">4Fe-4S cluster-binding domain-containing protein</fullName>
    </submittedName>
</protein>
<dbReference type="EMBL" id="JAPRAY010000011">
    <property type="protein sequence ID" value="MCZ0667671.1"/>
    <property type="molecule type" value="Genomic_DNA"/>
</dbReference>
<dbReference type="GO" id="GO:0051536">
    <property type="term" value="F:iron-sulfur cluster binding"/>
    <property type="evidence" value="ECO:0007669"/>
    <property type="project" value="UniProtKB-KW"/>
</dbReference>
<dbReference type="GO" id="GO:0046872">
    <property type="term" value="F:metal ion binding"/>
    <property type="evidence" value="ECO:0007669"/>
    <property type="project" value="UniProtKB-KW"/>
</dbReference>
<dbReference type="InterPro" id="IPR058240">
    <property type="entry name" value="rSAM_sf"/>
</dbReference>
<name>A0A9Q4EZ60_MEDGN</name>
<dbReference type="SFLD" id="SFLDG01067">
    <property type="entry name" value="SPASM/twitch_domain_containing"/>
    <property type="match status" value="1"/>
</dbReference>
<accession>A0A9Q4EZ60</accession>
<dbReference type="InterPro" id="IPR023867">
    <property type="entry name" value="Sulphatase_maturase_rSAM"/>
</dbReference>
<comment type="caution">
    <text evidence="7">The sequence shown here is derived from an EMBL/GenBank/DDBJ whole genome shotgun (WGS) entry which is preliminary data.</text>
</comment>
<evidence type="ECO:0000256" key="5">
    <source>
        <dbReference type="ARBA" id="ARBA00023601"/>
    </source>
</evidence>
<dbReference type="PANTHER" id="PTHR43273:SF3">
    <property type="entry name" value="ANAEROBIC SULFATASE-MATURATING ENZYME HOMOLOG ASLB-RELATED"/>
    <property type="match status" value="1"/>
</dbReference>
<evidence type="ECO:0000313" key="8">
    <source>
        <dbReference type="Proteomes" id="UP001079535"/>
    </source>
</evidence>